<sequence length="112" mass="12365">MAPVDQQKFCELHTLQLKDVDTKLDTLIENNATINQRCLDRGKTIDGYGKTLYGGDGAGGIVAKQNENTHRLDNMNGVNKDRKDWLKSIIAPVIAAFVISAIMAAVVIWKTH</sequence>
<evidence type="ECO:0000313" key="2">
    <source>
        <dbReference type="EMBL" id="KKM84085.1"/>
    </source>
</evidence>
<proteinExistence type="predicted"/>
<feature type="transmembrane region" description="Helical" evidence="1">
    <location>
        <begin position="89"/>
        <end position="109"/>
    </location>
</feature>
<gene>
    <name evidence="2" type="ORF">LCGC14_1302720</name>
</gene>
<keyword evidence="1" id="KW-1133">Transmembrane helix</keyword>
<dbReference type="EMBL" id="LAZR01007616">
    <property type="protein sequence ID" value="KKM84085.1"/>
    <property type="molecule type" value="Genomic_DNA"/>
</dbReference>
<name>A0A0F9N5Q4_9ZZZZ</name>
<protein>
    <submittedName>
        <fullName evidence="2">Uncharacterized protein</fullName>
    </submittedName>
</protein>
<keyword evidence="1" id="KW-0812">Transmembrane</keyword>
<organism evidence="2">
    <name type="scientific">marine sediment metagenome</name>
    <dbReference type="NCBI Taxonomy" id="412755"/>
    <lineage>
        <taxon>unclassified sequences</taxon>
        <taxon>metagenomes</taxon>
        <taxon>ecological metagenomes</taxon>
    </lineage>
</organism>
<accession>A0A0F9N5Q4</accession>
<evidence type="ECO:0000256" key="1">
    <source>
        <dbReference type="SAM" id="Phobius"/>
    </source>
</evidence>
<reference evidence="2" key="1">
    <citation type="journal article" date="2015" name="Nature">
        <title>Complex archaea that bridge the gap between prokaryotes and eukaryotes.</title>
        <authorList>
            <person name="Spang A."/>
            <person name="Saw J.H."/>
            <person name="Jorgensen S.L."/>
            <person name="Zaremba-Niedzwiedzka K."/>
            <person name="Martijn J."/>
            <person name="Lind A.E."/>
            <person name="van Eijk R."/>
            <person name="Schleper C."/>
            <person name="Guy L."/>
            <person name="Ettema T.J."/>
        </authorList>
    </citation>
    <scope>NUCLEOTIDE SEQUENCE</scope>
</reference>
<comment type="caution">
    <text evidence="2">The sequence shown here is derived from an EMBL/GenBank/DDBJ whole genome shotgun (WGS) entry which is preliminary data.</text>
</comment>
<keyword evidence="1" id="KW-0472">Membrane</keyword>
<dbReference type="AlphaFoldDB" id="A0A0F9N5Q4"/>